<dbReference type="GO" id="GO:0005739">
    <property type="term" value="C:mitochondrion"/>
    <property type="evidence" value="ECO:0007669"/>
    <property type="project" value="TreeGrafter"/>
</dbReference>
<dbReference type="EMBL" id="JADFTS010000009">
    <property type="protein sequence ID" value="KAF9589867.1"/>
    <property type="molecule type" value="Genomic_DNA"/>
</dbReference>
<comment type="caution">
    <text evidence="3">The sequence shown here is derived from an EMBL/GenBank/DDBJ whole genome shotgun (WGS) entry which is preliminary data.</text>
</comment>
<evidence type="ECO:0000259" key="2">
    <source>
        <dbReference type="Pfam" id="PF21864"/>
    </source>
</evidence>
<dbReference type="PANTHER" id="PTHR31346">
    <property type="entry name" value="MULTIPLE ORGANELLAR RNA EDITING FACTOR 2, CHLOROPLASTIC-RELATED-RELATED"/>
    <property type="match status" value="1"/>
</dbReference>
<dbReference type="InterPro" id="IPR054059">
    <property type="entry name" value="MORF/ORRM1/DAG-like_MORF"/>
</dbReference>
<name>A0A835LEV6_9MAGN</name>
<dbReference type="InterPro" id="IPR039206">
    <property type="entry name" value="MORF/ORRM1/DAG-like"/>
</dbReference>
<protein>
    <recommendedName>
        <fullName evidence="2">MORF/ORRM1/DAG-like MORF domain-containing protein</fullName>
    </recommendedName>
</protein>
<evidence type="ECO:0000256" key="1">
    <source>
        <dbReference type="ARBA" id="ARBA00022946"/>
    </source>
</evidence>
<evidence type="ECO:0000313" key="3">
    <source>
        <dbReference type="EMBL" id="KAF9589867.1"/>
    </source>
</evidence>
<dbReference type="PANTHER" id="PTHR31346:SF7">
    <property type="entry name" value="MULTIPLE ORGANELLAR RNA EDITING FACTOR 2, CHLOROPLASTIC-RELATED"/>
    <property type="match status" value="1"/>
</dbReference>
<keyword evidence="1" id="KW-0809">Transit peptide</keyword>
<organism evidence="3 4">
    <name type="scientific">Coptis chinensis</name>
    <dbReference type="NCBI Taxonomy" id="261450"/>
    <lineage>
        <taxon>Eukaryota</taxon>
        <taxon>Viridiplantae</taxon>
        <taxon>Streptophyta</taxon>
        <taxon>Embryophyta</taxon>
        <taxon>Tracheophyta</taxon>
        <taxon>Spermatophyta</taxon>
        <taxon>Magnoliopsida</taxon>
        <taxon>Ranunculales</taxon>
        <taxon>Ranunculaceae</taxon>
        <taxon>Coptidoideae</taxon>
        <taxon>Coptis</taxon>
    </lineage>
</organism>
<evidence type="ECO:0000313" key="4">
    <source>
        <dbReference type="Proteomes" id="UP000631114"/>
    </source>
</evidence>
<reference evidence="3 4" key="1">
    <citation type="submission" date="2020-10" db="EMBL/GenBank/DDBJ databases">
        <title>The Coptis chinensis genome and diversification of protoberbering-type alkaloids.</title>
        <authorList>
            <person name="Wang B."/>
            <person name="Shu S."/>
            <person name="Song C."/>
            <person name="Liu Y."/>
        </authorList>
    </citation>
    <scope>NUCLEOTIDE SEQUENCE [LARGE SCALE GENOMIC DNA]</scope>
    <source>
        <strain evidence="3">HL-2020</strain>
        <tissue evidence="3">Leaf</tissue>
    </source>
</reference>
<gene>
    <name evidence="3" type="ORF">IFM89_028802</name>
</gene>
<dbReference type="AlphaFoldDB" id="A0A835LEV6"/>
<keyword evidence="4" id="KW-1185">Reference proteome</keyword>
<dbReference type="Proteomes" id="UP000631114">
    <property type="component" value="Unassembled WGS sequence"/>
</dbReference>
<dbReference type="GO" id="GO:0016554">
    <property type="term" value="P:cytidine to uridine editing"/>
    <property type="evidence" value="ECO:0007669"/>
    <property type="project" value="InterPro"/>
</dbReference>
<sequence length="259" mass="29331">MMRSSLISCTSCATAMMRSLVNSSIPATTRTRFLHTCCCCSSSSINIMNKPSFSVSKISTIHRDFCSSTTSVWNPERVTNLYILARGKKPPDPVKSKPGDRWLVGLKISGIEFLTEQQLFDFYVDVLASVLPIPSKEEARKKIYLVSCERPFGFGAKIDADSAYELNYRADRFFLVEDHYYGARNKDPSRNAFPWGYRPKFYHYHSLLDLTVEMCVDALLQDVLEVLPDYSFDAKSKCANGEGKSVNSINYLCSIWKLV</sequence>
<dbReference type="GO" id="GO:0080156">
    <property type="term" value="P:mitochondrial mRNA modification"/>
    <property type="evidence" value="ECO:0007669"/>
    <property type="project" value="TreeGrafter"/>
</dbReference>
<feature type="domain" description="MORF/ORRM1/DAG-like MORF" evidence="2">
    <location>
        <begin position="101"/>
        <end position="189"/>
    </location>
</feature>
<proteinExistence type="predicted"/>
<dbReference type="Pfam" id="PF21864">
    <property type="entry name" value="MORF_dom"/>
    <property type="match status" value="1"/>
</dbReference>
<accession>A0A835LEV6</accession>